<evidence type="ECO:0000256" key="1">
    <source>
        <dbReference type="ARBA" id="ARBA00004141"/>
    </source>
</evidence>
<feature type="transmembrane region" description="Helical" evidence="6">
    <location>
        <begin position="72"/>
        <end position="92"/>
    </location>
</feature>
<feature type="non-terminal residue" evidence="7">
    <location>
        <position position="1"/>
    </location>
</feature>
<organism evidence="7 8">
    <name type="scientific">Pristionchus mayeri</name>
    <dbReference type="NCBI Taxonomy" id="1317129"/>
    <lineage>
        <taxon>Eukaryota</taxon>
        <taxon>Metazoa</taxon>
        <taxon>Ecdysozoa</taxon>
        <taxon>Nematoda</taxon>
        <taxon>Chromadorea</taxon>
        <taxon>Rhabditida</taxon>
        <taxon>Rhabditina</taxon>
        <taxon>Diplogasteromorpha</taxon>
        <taxon>Diplogasteroidea</taxon>
        <taxon>Neodiplogasteridae</taxon>
        <taxon>Pristionchus</taxon>
    </lineage>
</organism>
<keyword evidence="3 6" id="KW-0812">Transmembrane</keyword>
<dbReference type="Proteomes" id="UP001328107">
    <property type="component" value="Unassembled WGS sequence"/>
</dbReference>
<sequence length="96" mass="10448">RMCIGPKCAGCLFFMGAWGAIFMAVLGGLFYNQSVGLFDDLPEMSLEDIATLTWEERKDEIAKAYTQNAYNAWAAAGANLILAIFGISRICCIARG</sequence>
<keyword evidence="4 6" id="KW-1133">Transmembrane helix</keyword>
<evidence type="ECO:0000256" key="2">
    <source>
        <dbReference type="ARBA" id="ARBA00008458"/>
    </source>
</evidence>
<dbReference type="InterPro" id="IPR026770">
    <property type="entry name" value="RNase_K"/>
</dbReference>
<dbReference type="GO" id="GO:0016020">
    <property type="term" value="C:membrane"/>
    <property type="evidence" value="ECO:0007669"/>
    <property type="project" value="UniProtKB-SubCell"/>
</dbReference>
<comment type="subcellular location">
    <subcellularLocation>
        <location evidence="1">Membrane</location>
        <topology evidence="1">Multi-pass membrane protein</topology>
    </subcellularLocation>
</comment>
<protein>
    <submittedName>
        <fullName evidence="7">Uncharacterized protein</fullName>
    </submittedName>
</protein>
<keyword evidence="5 6" id="KW-0472">Membrane</keyword>
<feature type="transmembrane region" description="Helical" evidence="6">
    <location>
        <begin position="12"/>
        <end position="31"/>
    </location>
</feature>
<dbReference type="GO" id="GO:0004521">
    <property type="term" value="F:RNA endonuclease activity"/>
    <property type="evidence" value="ECO:0007669"/>
    <property type="project" value="InterPro"/>
</dbReference>
<comment type="caution">
    <text evidence="7">The sequence shown here is derived from an EMBL/GenBank/DDBJ whole genome shotgun (WGS) entry which is preliminary data.</text>
</comment>
<reference evidence="8" key="1">
    <citation type="submission" date="2022-10" db="EMBL/GenBank/DDBJ databases">
        <title>Genome assembly of Pristionchus species.</title>
        <authorList>
            <person name="Yoshida K."/>
            <person name="Sommer R.J."/>
        </authorList>
    </citation>
    <scope>NUCLEOTIDE SEQUENCE [LARGE SCALE GENOMIC DNA]</scope>
    <source>
        <strain evidence="8">RS5460</strain>
    </source>
</reference>
<comment type="similarity">
    <text evidence="2">Belongs to the RNase K family.</text>
</comment>
<evidence type="ECO:0000256" key="3">
    <source>
        <dbReference type="ARBA" id="ARBA00022692"/>
    </source>
</evidence>
<dbReference type="AlphaFoldDB" id="A0AAN5CMT0"/>
<dbReference type="EMBL" id="BTRK01000004">
    <property type="protein sequence ID" value="GMR47331.1"/>
    <property type="molecule type" value="Genomic_DNA"/>
</dbReference>
<evidence type="ECO:0000256" key="5">
    <source>
        <dbReference type="ARBA" id="ARBA00023136"/>
    </source>
</evidence>
<evidence type="ECO:0000256" key="4">
    <source>
        <dbReference type="ARBA" id="ARBA00022989"/>
    </source>
</evidence>
<name>A0AAN5CMT0_9BILA</name>
<keyword evidence="8" id="KW-1185">Reference proteome</keyword>
<evidence type="ECO:0000256" key="6">
    <source>
        <dbReference type="SAM" id="Phobius"/>
    </source>
</evidence>
<accession>A0AAN5CMT0</accession>
<evidence type="ECO:0000313" key="7">
    <source>
        <dbReference type="EMBL" id="GMR47331.1"/>
    </source>
</evidence>
<proteinExistence type="inferred from homology"/>
<gene>
    <name evidence="7" type="ORF">PMAYCL1PPCAC_17526</name>
</gene>
<dbReference type="PANTHER" id="PTHR31733">
    <property type="entry name" value="RIBONUCLEASE KAPPA"/>
    <property type="match status" value="1"/>
</dbReference>
<evidence type="ECO:0000313" key="8">
    <source>
        <dbReference type="Proteomes" id="UP001328107"/>
    </source>
</evidence>